<evidence type="ECO:0000256" key="2">
    <source>
        <dbReference type="ARBA" id="ARBA00022670"/>
    </source>
</evidence>
<evidence type="ECO:0000313" key="10">
    <source>
        <dbReference type="EMBL" id="PLT31092.1"/>
    </source>
</evidence>
<dbReference type="InterPro" id="IPR036366">
    <property type="entry name" value="PGBDSf"/>
</dbReference>
<protein>
    <recommendedName>
        <fullName evidence="6">C-terminal processing peptidase</fullName>
        <ecNumber evidence="6">3.4.21.102</ecNumber>
    </recommendedName>
</protein>
<dbReference type="CDD" id="cd06782">
    <property type="entry name" value="cpPDZ_CPP-like"/>
    <property type="match status" value="1"/>
</dbReference>
<dbReference type="InterPro" id="IPR036365">
    <property type="entry name" value="PGBD-like_sf"/>
</dbReference>
<dbReference type="RefSeq" id="WP_101640504.1">
    <property type="nucleotide sequence ID" value="NZ_PGUY01000013.1"/>
</dbReference>
<evidence type="ECO:0000256" key="1">
    <source>
        <dbReference type="ARBA" id="ARBA00009179"/>
    </source>
</evidence>
<dbReference type="InterPro" id="IPR004447">
    <property type="entry name" value="Peptidase_S41A"/>
</dbReference>
<dbReference type="AlphaFoldDB" id="A0A2N5M9Q9"/>
<evidence type="ECO:0000256" key="4">
    <source>
        <dbReference type="ARBA" id="ARBA00022825"/>
    </source>
</evidence>
<dbReference type="Proteomes" id="UP000234748">
    <property type="component" value="Unassembled WGS sequence"/>
</dbReference>
<feature type="domain" description="PDZ" evidence="9">
    <location>
        <begin position="95"/>
        <end position="171"/>
    </location>
</feature>
<feature type="signal peptide" evidence="8">
    <location>
        <begin position="1"/>
        <end position="19"/>
    </location>
</feature>
<dbReference type="SUPFAM" id="SSF47090">
    <property type="entry name" value="PGBD-like"/>
    <property type="match status" value="1"/>
</dbReference>
<dbReference type="SUPFAM" id="SSF52096">
    <property type="entry name" value="ClpP/crotonase"/>
    <property type="match status" value="1"/>
</dbReference>
<dbReference type="Pfam" id="PF22694">
    <property type="entry name" value="CtpB_N-like"/>
    <property type="match status" value="1"/>
</dbReference>
<keyword evidence="11" id="KW-1185">Reference proteome</keyword>
<dbReference type="GO" id="GO:0030288">
    <property type="term" value="C:outer membrane-bounded periplasmic space"/>
    <property type="evidence" value="ECO:0007669"/>
    <property type="project" value="TreeGrafter"/>
</dbReference>
<dbReference type="PROSITE" id="PS50106">
    <property type="entry name" value="PDZ"/>
    <property type="match status" value="1"/>
</dbReference>
<dbReference type="EC" id="3.4.21.102" evidence="6"/>
<dbReference type="GO" id="GO:0004252">
    <property type="term" value="F:serine-type endopeptidase activity"/>
    <property type="evidence" value="ECO:0007669"/>
    <property type="project" value="UniProtKB-EC"/>
</dbReference>
<dbReference type="FunFam" id="3.30.750.44:FF:000001">
    <property type="entry name" value="S41 family peptidase"/>
    <property type="match status" value="1"/>
</dbReference>
<evidence type="ECO:0000256" key="8">
    <source>
        <dbReference type="SAM" id="SignalP"/>
    </source>
</evidence>
<feature type="chain" id="PRO_5038884100" description="C-terminal processing peptidase" evidence="8">
    <location>
        <begin position="20"/>
        <end position="482"/>
    </location>
</feature>
<dbReference type="InterPro" id="IPR036034">
    <property type="entry name" value="PDZ_sf"/>
</dbReference>
<keyword evidence="3 7" id="KW-0378">Hydrolase</keyword>
<comment type="caution">
    <text evidence="10">The sequence shown here is derived from an EMBL/GenBank/DDBJ whole genome shotgun (WGS) entry which is preliminary data.</text>
</comment>
<dbReference type="InterPro" id="IPR041489">
    <property type="entry name" value="PDZ_6"/>
</dbReference>
<dbReference type="FunFam" id="2.30.42.10:FF:000063">
    <property type="entry name" value="Peptidase, S41 family"/>
    <property type="match status" value="1"/>
</dbReference>
<dbReference type="Gene3D" id="1.10.101.10">
    <property type="entry name" value="PGBD-like superfamily/PGBD"/>
    <property type="match status" value="1"/>
</dbReference>
<dbReference type="Gene3D" id="3.30.750.44">
    <property type="match status" value="1"/>
</dbReference>
<accession>A0A2N5M9Q9</accession>
<dbReference type="PANTHER" id="PTHR32060">
    <property type="entry name" value="TAIL-SPECIFIC PROTEASE"/>
    <property type="match status" value="1"/>
</dbReference>
<dbReference type="PANTHER" id="PTHR32060:SF29">
    <property type="entry name" value="CARBOXY-TERMINAL PROCESSING PROTEASE CTPB"/>
    <property type="match status" value="1"/>
</dbReference>
<keyword evidence="4 7" id="KW-0720">Serine protease</keyword>
<dbReference type="InterPro" id="IPR001478">
    <property type="entry name" value="PDZ"/>
</dbReference>
<dbReference type="OrthoDB" id="9812068at2"/>
<keyword evidence="8" id="KW-0732">Signal</keyword>
<dbReference type="SUPFAM" id="SSF50156">
    <property type="entry name" value="PDZ domain-like"/>
    <property type="match status" value="1"/>
</dbReference>
<dbReference type="InterPro" id="IPR005151">
    <property type="entry name" value="Tail-specific_protease"/>
</dbReference>
<name>A0A2N5M9Q9_9BACI</name>
<dbReference type="Pfam" id="PF01471">
    <property type="entry name" value="PG_binding_1"/>
    <property type="match status" value="1"/>
</dbReference>
<evidence type="ECO:0000256" key="3">
    <source>
        <dbReference type="ARBA" id="ARBA00022801"/>
    </source>
</evidence>
<proteinExistence type="inferred from homology"/>
<dbReference type="Gene3D" id="3.90.226.10">
    <property type="entry name" value="2-enoyl-CoA Hydratase, Chain A, domain 1"/>
    <property type="match status" value="1"/>
</dbReference>
<sequence>MGKKWVLPLSVALSLTTGAAGGVYAGIKINEGDITIPGFSQKPDEKINPVDGSSLTKVHQAYQLIKENYVEKVGETQLEEGAIQGMLSTLKDPYSVYMNRETAEQFNEALDSSFEGIGTEIGEEDGKVIIISPYKDSPAEKAGLKPRDQIIKVNGESVEGLNLYDTRLKIRGKKGTAVKLEIKRAGVSNPIEMKIVRDTIPIETVVSKVKEQRGEKIGYLTITSFSEHTSKDFKKELTKLEKKEIKGLIIDVRGNPGGLLSSVEEILGQFVTKDKPYIQIQNRKGEKKEYYTTLKKEKPYNVAVLIDKGSASASEILAGALNEAEGYQLIGERTFGKGTVQQAVPMNDGSNIKLTLYKWLTPEGNWIHKKGIEPTIEISQPQAFQAQPLNVEKSFKRDSNDEQVKHAQEMLKSLGFETGRDDGYYDKQTEIAVKAFQSHNGLKKSGVLDSKTAKALADEVLKYIKDEKHDLQLRMAMSYLTK</sequence>
<dbReference type="CDD" id="cd07560">
    <property type="entry name" value="Peptidase_S41_CPP"/>
    <property type="match status" value="1"/>
</dbReference>
<dbReference type="Pfam" id="PF03572">
    <property type="entry name" value="Peptidase_S41"/>
    <property type="match status" value="1"/>
</dbReference>
<dbReference type="SMART" id="SM00245">
    <property type="entry name" value="TSPc"/>
    <property type="match status" value="1"/>
</dbReference>
<evidence type="ECO:0000256" key="7">
    <source>
        <dbReference type="RuleBase" id="RU004404"/>
    </source>
</evidence>
<dbReference type="GO" id="GO:0006508">
    <property type="term" value="P:proteolysis"/>
    <property type="evidence" value="ECO:0007669"/>
    <property type="project" value="UniProtKB-KW"/>
</dbReference>
<comment type="similarity">
    <text evidence="1 7">Belongs to the peptidase S41A family.</text>
</comment>
<reference evidence="10 11" key="1">
    <citation type="submission" date="2017-11" db="EMBL/GenBank/DDBJ databases">
        <title>Comparitive Functional Genomics of Dry Heat Resistant strains isolated from the Viking Spacecraft.</title>
        <authorList>
            <person name="Seuylemezian A."/>
            <person name="Cooper K."/>
            <person name="Vaishampayan P."/>
        </authorList>
    </citation>
    <scope>NUCLEOTIDE SEQUENCE [LARGE SCALE GENOMIC DNA]</scope>
    <source>
        <strain evidence="10 11">V1-29</strain>
    </source>
</reference>
<keyword evidence="2 7" id="KW-0645">Protease</keyword>
<dbReference type="NCBIfam" id="TIGR00225">
    <property type="entry name" value="prc"/>
    <property type="match status" value="1"/>
</dbReference>
<gene>
    <name evidence="10" type="ORF">CUU66_04645</name>
</gene>
<dbReference type="EMBL" id="PGUY01000013">
    <property type="protein sequence ID" value="PLT31092.1"/>
    <property type="molecule type" value="Genomic_DNA"/>
</dbReference>
<dbReference type="InterPro" id="IPR029045">
    <property type="entry name" value="ClpP/crotonase-like_dom_sf"/>
</dbReference>
<evidence type="ECO:0000313" key="11">
    <source>
        <dbReference type="Proteomes" id="UP000234748"/>
    </source>
</evidence>
<evidence type="ECO:0000256" key="5">
    <source>
        <dbReference type="ARBA" id="ARBA00051784"/>
    </source>
</evidence>
<organism evidence="10 11">
    <name type="scientific">Peribacillus deserti</name>
    <dbReference type="NCBI Taxonomy" id="673318"/>
    <lineage>
        <taxon>Bacteria</taxon>
        <taxon>Bacillati</taxon>
        <taxon>Bacillota</taxon>
        <taxon>Bacilli</taxon>
        <taxon>Bacillales</taxon>
        <taxon>Bacillaceae</taxon>
        <taxon>Peribacillus</taxon>
    </lineage>
</organism>
<dbReference type="InterPro" id="IPR055210">
    <property type="entry name" value="CtpA/B_N"/>
</dbReference>
<dbReference type="SMART" id="SM00228">
    <property type="entry name" value="PDZ"/>
    <property type="match status" value="1"/>
</dbReference>
<comment type="catalytic activity">
    <reaction evidence="5">
        <text>The enzyme shows specific recognition of a C-terminal tripeptide, Xaa-Yaa-Zaa, in which Xaa is preferably Ala or Leu, Yaa is preferably Ala or Tyr, and Zaa is preferably Ala, but then cleaves at a variable distance from the C-terminus. A typical cleavage is -Ala-Ala-|-Arg-Ala-Ala-Lys-Glu-Asn-Tyr-Ala-Leu-Ala-Ala.</text>
        <dbReference type="EC" id="3.4.21.102"/>
    </reaction>
</comment>
<evidence type="ECO:0000256" key="6">
    <source>
        <dbReference type="ARBA" id="ARBA00066637"/>
    </source>
</evidence>
<dbReference type="GO" id="GO:0007165">
    <property type="term" value="P:signal transduction"/>
    <property type="evidence" value="ECO:0007669"/>
    <property type="project" value="TreeGrafter"/>
</dbReference>
<evidence type="ECO:0000259" key="9">
    <source>
        <dbReference type="PROSITE" id="PS50106"/>
    </source>
</evidence>
<dbReference type="Gene3D" id="2.30.42.10">
    <property type="match status" value="1"/>
</dbReference>
<dbReference type="Pfam" id="PF17820">
    <property type="entry name" value="PDZ_6"/>
    <property type="match status" value="1"/>
</dbReference>
<dbReference type="InterPro" id="IPR002477">
    <property type="entry name" value="Peptidoglycan-bd-like"/>
</dbReference>